<accession>A0ABM0SKR2</accession>
<dbReference type="RefSeq" id="XP_010412587.1">
    <property type="nucleotide sequence ID" value="XM_010414285.1"/>
</dbReference>
<reference evidence="3" key="2">
    <citation type="submission" date="2025-08" db="UniProtKB">
        <authorList>
            <consortium name="RefSeq"/>
        </authorList>
    </citation>
    <scope>IDENTIFICATION</scope>
    <source>
        <tissue evidence="3">Leaf</tissue>
    </source>
</reference>
<feature type="domain" description="F-box associated beta-propeller type 1" evidence="1">
    <location>
        <begin position="1"/>
        <end position="57"/>
    </location>
</feature>
<evidence type="ECO:0000313" key="2">
    <source>
        <dbReference type="Proteomes" id="UP000694864"/>
    </source>
</evidence>
<proteinExistence type="predicted"/>
<keyword evidence="2" id="KW-1185">Reference proteome</keyword>
<sequence>MDYRVCSVRFNLNGIQNEEYLVDISIKQVALLDQVKISKLFHCDGLLLCVVKDNAGLLRIKVSGGEGGRRKIEDSLLCFDFISERFGPRLPLPLQFHSYRSQTLTLSCVGEEKLAVFIYLRSISSVYEFWVTNKIDPNAVSWSKFLRSFRGSDVVIGAGRFFIDEEEKVAVVFDLDYKYKQTRYQTARIFGEGGYYKSADFGEAPNLSKPDKSYMLEYVWKEYCYPVVCSSYVPSLVQLHINQPGKRKIRDY</sequence>
<dbReference type="Proteomes" id="UP000694864">
    <property type="component" value="Chromosome 6"/>
</dbReference>
<reference evidence="2" key="1">
    <citation type="journal article" date="2014" name="Nat. Commun.">
        <title>The emerging biofuel crop Camelina sativa retains a highly undifferentiated hexaploid genome structure.</title>
        <authorList>
            <person name="Kagale S."/>
            <person name="Koh C."/>
            <person name="Nixon J."/>
            <person name="Bollina V."/>
            <person name="Clarke W.E."/>
            <person name="Tuteja R."/>
            <person name="Spillane C."/>
            <person name="Robinson S.J."/>
            <person name="Links M.G."/>
            <person name="Clarke C."/>
            <person name="Higgins E.E."/>
            <person name="Huebert T."/>
            <person name="Sharpe A.G."/>
            <person name="Parkin I.A."/>
        </authorList>
    </citation>
    <scope>NUCLEOTIDE SEQUENCE [LARGE SCALE GENOMIC DNA]</scope>
    <source>
        <strain evidence="2">cv. DH55</strain>
    </source>
</reference>
<organism evidence="2 3">
    <name type="scientific">Camelina sativa</name>
    <name type="common">False flax</name>
    <name type="synonym">Myagrum sativum</name>
    <dbReference type="NCBI Taxonomy" id="90675"/>
    <lineage>
        <taxon>Eukaryota</taxon>
        <taxon>Viridiplantae</taxon>
        <taxon>Streptophyta</taxon>
        <taxon>Embryophyta</taxon>
        <taxon>Tracheophyta</taxon>
        <taxon>Spermatophyta</taxon>
        <taxon>Magnoliopsida</taxon>
        <taxon>eudicotyledons</taxon>
        <taxon>Gunneridae</taxon>
        <taxon>Pentapetalae</taxon>
        <taxon>rosids</taxon>
        <taxon>malvids</taxon>
        <taxon>Brassicales</taxon>
        <taxon>Brassicaceae</taxon>
        <taxon>Camelineae</taxon>
        <taxon>Camelina</taxon>
    </lineage>
</organism>
<dbReference type="InterPro" id="IPR006527">
    <property type="entry name" value="F-box-assoc_dom_typ1"/>
</dbReference>
<dbReference type="GeneID" id="104698904"/>
<dbReference type="Pfam" id="PF07734">
    <property type="entry name" value="FBA_1"/>
    <property type="match status" value="2"/>
</dbReference>
<evidence type="ECO:0000313" key="3">
    <source>
        <dbReference type="RefSeq" id="XP_010412587.1"/>
    </source>
</evidence>
<gene>
    <name evidence="3" type="primary">LOC104698904</name>
</gene>
<evidence type="ECO:0000259" key="1">
    <source>
        <dbReference type="Pfam" id="PF07734"/>
    </source>
</evidence>
<protein>
    <submittedName>
        <fullName evidence="3">F-box/kelch-repeat protein At3g13680-like</fullName>
    </submittedName>
</protein>
<feature type="domain" description="F-box associated beta-propeller type 1" evidence="1">
    <location>
        <begin position="72"/>
        <end position="239"/>
    </location>
</feature>
<dbReference type="NCBIfam" id="TIGR01640">
    <property type="entry name" value="F_box_assoc_1"/>
    <property type="match status" value="1"/>
</dbReference>
<dbReference type="InterPro" id="IPR017451">
    <property type="entry name" value="F-box-assoc_interact_dom"/>
</dbReference>
<name>A0ABM0SKR2_CAMSA</name>